<protein>
    <submittedName>
        <fullName evidence="1">Uncharacterized protein</fullName>
    </submittedName>
</protein>
<sequence length="127" mass="14974">MDSSETYIKMRMAAIPDLGIGTPSLRPFHFVKAIPDLSKQVLIDVKGDWYHITKPGHECQLERQDQLQAMVKLNLPELEMSFHDFCLHSIYARDARYLLSMEQLWLAFVMKENYGKIWENEKWVVMQ</sequence>
<evidence type="ECO:0000313" key="1">
    <source>
        <dbReference type="EMBL" id="QJA86619.1"/>
    </source>
</evidence>
<organism evidence="1">
    <name type="scientific">viral metagenome</name>
    <dbReference type="NCBI Taxonomy" id="1070528"/>
    <lineage>
        <taxon>unclassified sequences</taxon>
        <taxon>metagenomes</taxon>
        <taxon>organismal metagenomes</taxon>
    </lineage>
</organism>
<dbReference type="AlphaFoldDB" id="A0A6M3KXA7"/>
<gene>
    <name evidence="1" type="ORF">MM415B03156_0008</name>
</gene>
<dbReference type="EMBL" id="MT142647">
    <property type="protein sequence ID" value="QJA86619.1"/>
    <property type="molecule type" value="Genomic_DNA"/>
</dbReference>
<reference evidence="1" key="1">
    <citation type="submission" date="2020-03" db="EMBL/GenBank/DDBJ databases">
        <title>The deep terrestrial virosphere.</title>
        <authorList>
            <person name="Holmfeldt K."/>
            <person name="Nilsson E."/>
            <person name="Simone D."/>
            <person name="Lopez-Fernandez M."/>
            <person name="Wu X."/>
            <person name="de Brujin I."/>
            <person name="Lundin D."/>
            <person name="Andersson A."/>
            <person name="Bertilsson S."/>
            <person name="Dopson M."/>
        </authorList>
    </citation>
    <scope>NUCLEOTIDE SEQUENCE</scope>
    <source>
        <strain evidence="1">MM415B03156</strain>
    </source>
</reference>
<accession>A0A6M3KXA7</accession>
<proteinExistence type="predicted"/>
<name>A0A6M3KXA7_9ZZZZ</name>